<evidence type="ECO:0000256" key="1">
    <source>
        <dbReference type="SAM" id="Phobius"/>
    </source>
</evidence>
<evidence type="ECO:0008006" key="4">
    <source>
        <dbReference type="Google" id="ProtNLM"/>
    </source>
</evidence>
<reference evidence="2 3" key="1">
    <citation type="submission" date="2020-07" db="EMBL/GenBank/DDBJ databases">
        <title>Characterization and genome sequencing of isolate MD1, a novel member within the family Lachnospiraceae.</title>
        <authorList>
            <person name="Rettenmaier R."/>
            <person name="Di Bello L."/>
            <person name="Zinser C."/>
            <person name="Scheitz K."/>
            <person name="Liebl W."/>
            <person name="Zverlov V."/>
        </authorList>
    </citation>
    <scope>NUCLEOTIDE SEQUENCE [LARGE SCALE GENOMIC DNA]</scope>
    <source>
        <strain evidence="2 3">MD1</strain>
    </source>
</reference>
<evidence type="ECO:0000313" key="3">
    <source>
        <dbReference type="Proteomes" id="UP000574276"/>
    </source>
</evidence>
<sequence length="265" mass="29845">MKKNMNTILESEIRQVLLEKGNEVTASEVLKSKIDRDIRLKESKGVKKMKILNAKKIALATLAFAVITCSVCFAASKITYYVGSSNPNNDVSNYSDIDKVMKKLDFDTNVIKEFDNGYQFKSAGITSSKGMDANDNEVSSFNKLNISYSLTGKNDIFLYITQSKNIDTEEETKSYEAIQLGDTTVYYQQMQYKLVPVDYEITEEDQANMDAGVLQISYGSDTVEETLFTFVTWDQNGLNYLLMDSASSLAKDDYLSMAEELIQSR</sequence>
<protein>
    <recommendedName>
        <fullName evidence="4">DUF4367 domain-containing protein</fullName>
    </recommendedName>
</protein>
<organism evidence="2 3">
    <name type="scientific">Variimorphobacter saccharofermentans</name>
    <dbReference type="NCBI Taxonomy" id="2755051"/>
    <lineage>
        <taxon>Bacteria</taxon>
        <taxon>Bacillati</taxon>
        <taxon>Bacillota</taxon>
        <taxon>Clostridia</taxon>
        <taxon>Lachnospirales</taxon>
        <taxon>Lachnospiraceae</taxon>
        <taxon>Variimorphobacter</taxon>
    </lineage>
</organism>
<dbReference type="AlphaFoldDB" id="A0A839K2D3"/>
<keyword evidence="1" id="KW-0472">Membrane</keyword>
<accession>A0A839K2D3</accession>
<proteinExistence type="predicted"/>
<comment type="caution">
    <text evidence="2">The sequence shown here is derived from an EMBL/GenBank/DDBJ whole genome shotgun (WGS) entry which is preliminary data.</text>
</comment>
<keyword evidence="1" id="KW-1133">Transmembrane helix</keyword>
<dbReference type="Proteomes" id="UP000574276">
    <property type="component" value="Unassembled WGS sequence"/>
</dbReference>
<feature type="transmembrane region" description="Helical" evidence="1">
    <location>
        <begin position="57"/>
        <end position="82"/>
    </location>
</feature>
<keyword evidence="1" id="KW-0812">Transmembrane</keyword>
<dbReference type="RefSeq" id="WP_228353022.1">
    <property type="nucleotide sequence ID" value="NZ_JACEGA010000001.1"/>
</dbReference>
<keyword evidence="3" id="KW-1185">Reference proteome</keyword>
<evidence type="ECO:0000313" key="2">
    <source>
        <dbReference type="EMBL" id="MBB2183362.1"/>
    </source>
</evidence>
<dbReference type="EMBL" id="JACEGA010000001">
    <property type="protein sequence ID" value="MBB2183362.1"/>
    <property type="molecule type" value="Genomic_DNA"/>
</dbReference>
<name>A0A839K2D3_9FIRM</name>
<gene>
    <name evidence="2" type="ORF">H0486_10780</name>
</gene>